<evidence type="ECO:0000256" key="11">
    <source>
        <dbReference type="ARBA" id="ARBA00023212"/>
    </source>
</evidence>
<dbReference type="GO" id="GO:0005876">
    <property type="term" value="C:spindle microtubule"/>
    <property type="evidence" value="ECO:0007669"/>
    <property type="project" value="TreeGrafter"/>
</dbReference>
<dbReference type="GO" id="GO:0008574">
    <property type="term" value="F:plus-end-directed microtubule motor activity"/>
    <property type="evidence" value="ECO:0007669"/>
    <property type="project" value="TreeGrafter"/>
</dbReference>
<dbReference type="GO" id="GO:0000922">
    <property type="term" value="C:spindle pole"/>
    <property type="evidence" value="ECO:0007669"/>
    <property type="project" value="UniProtKB-SubCell"/>
</dbReference>
<dbReference type="InterPro" id="IPR025901">
    <property type="entry name" value="Kinesin-assoc_MT-bd_dom"/>
</dbReference>
<feature type="domain" description="Kinesin motor" evidence="15">
    <location>
        <begin position="101"/>
        <end position="453"/>
    </location>
</feature>
<dbReference type="InterPro" id="IPR047241">
    <property type="entry name" value="KIF11-like_kin_motor_dom"/>
</dbReference>
<evidence type="ECO:0000313" key="16">
    <source>
        <dbReference type="EMBL" id="KAK1784218.1"/>
    </source>
</evidence>
<dbReference type="GO" id="GO:0005634">
    <property type="term" value="C:nucleus"/>
    <property type="evidence" value="ECO:0007669"/>
    <property type="project" value="TreeGrafter"/>
</dbReference>
<dbReference type="GO" id="GO:0051231">
    <property type="term" value="P:spindle elongation"/>
    <property type="evidence" value="ECO:0007669"/>
    <property type="project" value="TreeGrafter"/>
</dbReference>
<evidence type="ECO:0000256" key="1">
    <source>
        <dbReference type="ARBA" id="ARBA00004647"/>
    </source>
</evidence>
<keyword evidence="2" id="KW-0963">Cytoplasm</keyword>
<keyword evidence="3" id="KW-0597">Phosphoprotein</keyword>
<evidence type="ECO:0000256" key="4">
    <source>
        <dbReference type="ARBA" id="ARBA00022618"/>
    </source>
</evidence>
<evidence type="ECO:0000256" key="3">
    <source>
        <dbReference type="ARBA" id="ARBA00022553"/>
    </source>
</evidence>
<keyword evidence="8 13" id="KW-0067">ATP-binding</keyword>
<dbReference type="InterPro" id="IPR036961">
    <property type="entry name" value="Kinesin_motor_dom_sf"/>
</dbReference>
<dbReference type="GO" id="GO:0051301">
    <property type="term" value="P:cell division"/>
    <property type="evidence" value="ECO:0007669"/>
    <property type="project" value="UniProtKB-KW"/>
</dbReference>
<evidence type="ECO:0000256" key="6">
    <source>
        <dbReference type="ARBA" id="ARBA00022741"/>
    </source>
</evidence>
<dbReference type="PANTHER" id="PTHR47970:SF12">
    <property type="entry name" value="KINESIN FAMILY MEMBER 11"/>
    <property type="match status" value="1"/>
</dbReference>
<evidence type="ECO:0000256" key="12">
    <source>
        <dbReference type="ARBA" id="ARBA00023306"/>
    </source>
</evidence>
<gene>
    <name evidence="16" type="ORF">P4O66_020680</name>
</gene>
<dbReference type="EMBL" id="JAROKS010000409">
    <property type="protein sequence ID" value="KAK1784218.1"/>
    <property type="molecule type" value="Genomic_DNA"/>
</dbReference>
<dbReference type="InterPro" id="IPR027417">
    <property type="entry name" value="P-loop_NTPase"/>
</dbReference>
<sequence length="1127" mass="125524">FDFGECEVLARAALAALSSSVKELARFWLSLRNIDEGNLIRRWLVCLFCCDYLDVFSSQIVPDGHLSEKPANLNSTRRRSLTMSSSNGLLPAAKKEEKGRNIQVVVRCRPFNTVECKSGSHGVVECDQQRKEVSVRTGGVSDKTSKKTYTFDMVFGQSAKQIEVYRSVVCPILDEVIMGYNCTIFAYGQTGTGKTFTMEGERTPNEEFTWEEDPLAGIIPRTLHQIFEKLTSNGTEFSVKVSLLEIYNEELFDLLSPTPDVTERLQLFDDPRNKRGVIVKGLEDIMVHNKNDVYQILERGAAKRKTASTLMNAYSSRSHSVFSVTIHMKEVTLDGEELVKIGKLNLSVTPNSSPSVQVDLAGSENIGRSGAVDKRAREAGNINQSLLTLGRVITALVERRPHVPYRESKLTRILQDSLGGRTKTSIIATVSPASINLEETLSTLDYANRAKNIMNKPEVNQKLTKRTLIKAAIVFGFVQEYTEEIERLKRDLAATRDKHGIYITPENFESMNIKLVSQEEQIAEYTERIAAVEDELKRMLELFSDSKQRLDQCTGELQEKNQLLEEAHKDLSETRQRLSQEAFITAQLQTRECKLYSMADQLLSTAEASAADVGGLHAKLQRVRVVEENNSAAQWSFARRMEQSCSSMQTALQEQSTRHVAMLDQYRHGTGQSHAFVVALKGGGWSGAEMATVNTSCFESALSVAELLEGTGRVCEQALESVLSSCSVLREAVGEGLDGCKSSLLQQEALTPESRDAVLQLLDQHKLHLEDVVLVQALPAIRAVTKLNDNLKRTLHKYSALAEKLEGLKVEMATFFTGNVAALASIRETAVQGFTALEAEHDAFKEQIGQTGHKHQARVAQLLQCMQDQMKLLALDTHTDLKGLREASEAQRPAMESLKRSLEGKCETSETGVSLVSAHLCSEVDSVASAMNAVTPECHVALEEGALSCDLLRSSLDSLANSGLQWYHTARDLTEKHSQEQLDLVREVKAAQQDLLEHMEERAQAVTEASRARITAVQRDLCGVLRGMELQTGEDQVTLQQHREELSALATRTLDAVTSFLSTELQQDLPTGTTPQRKEYMFPRTLDPLRSRAELEEEFRTQQEQLMSMLGHCEPLVEQEQEKVVDQ</sequence>
<dbReference type="GO" id="GO:0090307">
    <property type="term" value="P:mitotic spindle assembly"/>
    <property type="evidence" value="ECO:0007669"/>
    <property type="project" value="TreeGrafter"/>
</dbReference>
<dbReference type="InterPro" id="IPR047149">
    <property type="entry name" value="KIF11-like"/>
</dbReference>
<proteinExistence type="inferred from homology"/>
<evidence type="ECO:0000256" key="5">
    <source>
        <dbReference type="ARBA" id="ARBA00022701"/>
    </source>
</evidence>
<dbReference type="SUPFAM" id="SSF52540">
    <property type="entry name" value="P-loop containing nucleoside triphosphate hydrolases"/>
    <property type="match status" value="1"/>
</dbReference>
<name>A0AAD9DKL2_9TELE</name>
<evidence type="ECO:0000313" key="17">
    <source>
        <dbReference type="Proteomes" id="UP001239994"/>
    </source>
</evidence>
<keyword evidence="9 14" id="KW-0175">Coiled coil</keyword>
<keyword evidence="6 13" id="KW-0547">Nucleotide-binding</keyword>
<dbReference type="GO" id="GO:0008017">
    <property type="term" value="F:microtubule binding"/>
    <property type="evidence" value="ECO:0007669"/>
    <property type="project" value="InterPro"/>
</dbReference>
<dbReference type="GO" id="GO:0072686">
    <property type="term" value="C:mitotic spindle"/>
    <property type="evidence" value="ECO:0007669"/>
    <property type="project" value="TreeGrafter"/>
</dbReference>
<keyword evidence="12" id="KW-0131">Cell cycle</keyword>
<comment type="similarity">
    <text evidence="13">Belongs to the TRAFAC class myosin-kinesin ATPase superfamily. Kinesin family.</text>
</comment>
<evidence type="ECO:0000256" key="8">
    <source>
        <dbReference type="ARBA" id="ARBA00022840"/>
    </source>
</evidence>
<keyword evidence="4" id="KW-0132">Cell division</keyword>
<feature type="non-terminal residue" evidence="16">
    <location>
        <position position="1"/>
    </location>
</feature>
<keyword evidence="11" id="KW-0206">Cytoskeleton</keyword>
<dbReference type="GO" id="GO:0007018">
    <property type="term" value="P:microtubule-based movement"/>
    <property type="evidence" value="ECO:0007669"/>
    <property type="project" value="InterPro"/>
</dbReference>
<keyword evidence="7" id="KW-0498">Mitosis</keyword>
<dbReference type="CDD" id="cd01364">
    <property type="entry name" value="KISc_BimC_Eg5"/>
    <property type="match status" value="1"/>
</dbReference>
<evidence type="ECO:0000256" key="7">
    <source>
        <dbReference type="ARBA" id="ARBA00022776"/>
    </source>
</evidence>
<evidence type="ECO:0000256" key="2">
    <source>
        <dbReference type="ARBA" id="ARBA00022490"/>
    </source>
</evidence>
<reference evidence="16" key="1">
    <citation type="submission" date="2023-03" db="EMBL/GenBank/DDBJ databases">
        <title>Electrophorus voltai genome.</title>
        <authorList>
            <person name="Bian C."/>
        </authorList>
    </citation>
    <scope>NUCLEOTIDE SEQUENCE</scope>
    <source>
        <strain evidence="16">CB-2022</strain>
        <tissue evidence="16">Muscle</tissue>
    </source>
</reference>
<evidence type="ECO:0000259" key="15">
    <source>
        <dbReference type="PROSITE" id="PS50067"/>
    </source>
</evidence>
<organism evidence="16 17">
    <name type="scientific">Electrophorus voltai</name>
    <dbReference type="NCBI Taxonomy" id="2609070"/>
    <lineage>
        <taxon>Eukaryota</taxon>
        <taxon>Metazoa</taxon>
        <taxon>Chordata</taxon>
        <taxon>Craniata</taxon>
        <taxon>Vertebrata</taxon>
        <taxon>Euteleostomi</taxon>
        <taxon>Actinopterygii</taxon>
        <taxon>Neopterygii</taxon>
        <taxon>Teleostei</taxon>
        <taxon>Ostariophysi</taxon>
        <taxon>Gymnotiformes</taxon>
        <taxon>Gymnotoidei</taxon>
        <taxon>Gymnotidae</taxon>
        <taxon>Electrophorus</taxon>
    </lineage>
</organism>
<protein>
    <recommendedName>
        <fullName evidence="15">Kinesin motor domain-containing protein</fullName>
    </recommendedName>
</protein>
<dbReference type="Gene3D" id="3.40.850.10">
    <property type="entry name" value="Kinesin motor domain"/>
    <property type="match status" value="1"/>
</dbReference>
<keyword evidence="5" id="KW-0493">Microtubule</keyword>
<dbReference type="GO" id="GO:0048731">
    <property type="term" value="P:system development"/>
    <property type="evidence" value="ECO:0007669"/>
    <property type="project" value="UniProtKB-ARBA"/>
</dbReference>
<dbReference type="GO" id="GO:0005524">
    <property type="term" value="F:ATP binding"/>
    <property type="evidence" value="ECO:0007669"/>
    <property type="project" value="UniProtKB-UniRule"/>
</dbReference>
<dbReference type="InterPro" id="IPR001752">
    <property type="entry name" value="Kinesin_motor_dom"/>
</dbReference>
<dbReference type="PROSITE" id="PS50067">
    <property type="entry name" value="KINESIN_MOTOR_2"/>
    <property type="match status" value="1"/>
</dbReference>
<evidence type="ECO:0000256" key="14">
    <source>
        <dbReference type="SAM" id="Coils"/>
    </source>
</evidence>
<feature type="coiled-coil region" evidence="14">
    <location>
        <begin position="478"/>
        <end position="581"/>
    </location>
</feature>
<dbReference type="FunFam" id="3.40.850.10:FF:000035">
    <property type="entry name" value="Kinesin-like protein KIF11"/>
    <property type="match status" value="1"/>
</dbReference>
<evidence type="ECO:0000256" key="9">
    <source>
        <dbReference type="ARBA" id="ARBA00023054"/>
    </source>
</evidence>
<feature type="non-terminal residue" evidence="16">
    <location>
        <position position="1127"/>
    </location>
</feature>
<dbReference type="PRINTS" id="PR00380">
    <property type="entry name" value="KINESINHEAVY"/>
</dbReference>
<accession>A0AAD9DKL2</accession>
<comment type="caution">
    <text evidence="16">The sequence shown here is derived from an EMBL/GenBank/DDBJ whole genome shotgun (WGS) entry which is preliminary data.</text>
</comment>
<dbReference type="Pfam" id="PF00225">
    <property type="entry name" value="Kinesin"/>
    <property type="match status" value="1"/>
</dbReference>
<feature type="binding site" evidence="13">
    <location>
        <begin position="188"/>
        <end position="195"/>
    </location>
    <ligand>
        <name>ATP</name>
        <dbReference type="ChEBI" id="CHEBI:30616"/>
    </ligand>
</feature>
<evidence type="ECO:0000256" key="13">
    <source>
        <dbReference type="PROSITE-ProRule" id="PRU00283"/>
    </source>
</evidence>
<keyword evidence="17" id="KW-1185">Reference proteome</keyword>
<dbReference type="PANTHER" id="PTHR47970">
    <property type="entry name" value="KINESIN-LIKE PROTEIN KIF11"/>
    <property type="match status" value="1"/>
</dbReference>
<dbReference type="Pfam" id="PF13931">
    <property type="entry name" value="Microtub_bind"/>
    <property type="match status" value="1"/>
</dbReference>
<keyword evidence="10 13" id="KW-0505">Motor protein</keyword>
<evidence type="ECO:0000256" key="10">
    <source>
        <dbReference type="ARBA" id="ARBA00023175"/>
    </source>
</evidence>
<dbReference type="Proteomes" id="UP001239994">
    <property type="component" value="Unassembled WGS sequence"/>
</dbReference>
<dbReference type="SMART" id="SM00129">
    <property type="entry name" value="KISc"/>
    <property type="match status" value="1"/>
</dbReference>
<dbReference type="AlphaFoldDB" id="A0AAD9DKL2"/>
<comment type="subcellular location">
    <subcellularLocation>
        <location evidence="1">Cytoplasm</location>
        <location evidence="1">Cytoskeleton</location>
        <location evidence="1">Spindle pole</location>
    </subcellularLocation>
</comment>